<reference evidence="2" key="1">
    <citation type="submission" date="2020-08" db="EMBL/GenBank/DDBJ databases">
        <title>Genome sequencing and assembly of the red palm weevil Rhynchophorus ferrugineus.</title>
        <authorList>
            <person name="Dias G.B."/>
            <person name="Bergman C.M."/>
            <person name="Manee M."/>
        </authorList>
    </citation>
    <scope>NUCLEOTIDE SEQUENCE</scope>
    <source>
        <strain evidence="2">AA-2017</strain>
        <tissue evidence="2">Whole larva</tissue>
    </source>
</reference>
<dbReference type="AlphaFoldDB" id="A0A834IRY6"/>
<name>A0A834IRY6_RHYFE</name>
<comment type="caution">
    <text evidence="2">The sequence shown here is derived from an EMBL/GenBank/DDBJ whole genome shotgun (WGS) entry which is preliminary data.</text>
</comment>
<dbReference type="EMBL" id="JAACXV010000147">
    <property type="protein sequence ID" value="KAF7283000.1"/>
    <property type="molecule type" value="Genomic_DNA"/>
</dbReference>
<feature type="region of interest" description="Disordered" evidence="1">
    <location>
        <begin position="63"/>
        <end position="117"/>
    </location>
</feature>
<sequence length="117" mass="13117">MFNVIFFVGVRRNITVSTGPRRNVNNAPRCDQFRNTAYIMRMRSGAPFAPTIADDTLREMDTPLPRLLPNAYPGKKVRGPRPRPACCSPTTETKKPTGGVRRPDVPVANQRTHDSRP</sequence>
<dbReference type="Proteomes" id="UP000625711">
    <property type="component" value="Unassembled WGS sequence"/>
</dbReference>
<gene>
    <name evidence="2" type="ORF">GWI33_001633</name>
</gene>
<dbReference type="OrthoDB" id="10260894at2759"/>
<organism evidence="2 3">
    <name type="scientific">Rhynchophorus ferrugineus</name>
    <name type="common">Red palm weevil</name>
    <name type="synonym">Curculio ferrugineus</name>
    <dbReference type="NCBI Taxonomy" id="354439"/>
    <lineage>
        <taxon>Eukaryota</taxon>
        <taxon>Metazoa</taxon>
        <taxon>Ecdysozoa</taxon>
        <taxon>Arthropoda</taxon>
        <taxon>Hexapoda</taxon>
        <taxon>Insecta</taxon>
        <taxon>Pterygota</taxon>
        <taxon>Neoptera</taxon>
        <taxon>Endopterygota</taxon>
        <taxon>Coleoptera</taxon>
        <taxon>Polyphaga</taxon>
        <taxon>Cucujiformia</taxon>
        <taxon>Curculionidae</taxon>
        <taxon>Dryophthorinae</taxon>
        <taxon>Rhynchophorus</taxon>
    </lineage>
</organism>
<keyword evidence="3" id="KW-1185">Reference proteome</keyword>
<proteinExistence type="predicted"/>
<accession>A0A834IRY6</accession>
<evidence type="ECO:0000313" key="3">
    <source>
        <dbReference type="Proteomes" id="UP000625711"/>
    </source>
</evidence>
<evidence type="ECO:0000313" key="2">
    <source>
        <dbReference type="EMBL" id="KAF7283000.1"/>
    </source>
</evidence>
<evidence type="ECO:0000256" key="1">
    <source>
        <dbReference type="SAM" id="MobiDB-lite"/>
    </source>
</evidence>
<protein>
    <submittedName>
        <fullName evidence="2">Uncharacterized protein</fullName>
    </submittedName>
</protein>